<accession>A0A934J4Y3</accession>
<keyword evidence="3" id="KW-1185">Reference proteome</keyword>
<dbReference type="Gene3D" id="2.40.50.1020">
    <property type="entry name" value="LytTr DNA-binding domain"/>
    <property type="match status" value="1"/>
</dbReference>
<organism evidence="2 3">
    <name type="scientific">Paenibacillus roseus</name>
    <dbReference type="NCBI Taxonomy" id="2798579"/>
    <lineage>
        <taxon>Bacteria</taxon>
        <taxon>Bacillati</taxon>
        <taxon>Bacillota</taxon>
        <taxon>Bacilli</taxon>
        <taxon>Bacillales</taxon>
        <taxon>Paenibacillaceae</taxon>
        <taxon>Paenibacillus</taxon>
    </lineage>
</organism>
<dbReference type="RefSeq" id="WP_199019164.1">
    <property type="nucleotide sequence ID" value="NZ_JAELUP010000035.1"/>
</dbReference>
<dbReference type="Proteomes" id="UP000640274">
    <property type="component" value="Unassembled WGS sequence"/>
</dbReference>
<dbReference type="PANTHER" id="PTHR37299">
    <property type="entry name" value="TRANSCRIPTIONAL REGULATOR-RELATED"/>
    <property type="match status" value="1"/>
</dbReference>
<protein>
    <submittedName>
        <fullName evidence="2">LytTR family transcriptional regulator DNA-binding domain-containing protein</fullName>
    </submittedName>
</protein>
<dbReference type="GO" id="GO:0003677">
    <property type="term" value="F:DNA binding"/>
    <property type="evidence" value="ECO:0007669"/>
    <property type="project" value="UniProtKB-KW"/>
</dbReference>
<reference evidence="2" key="1">
    <citation type="submission" date="2020-12" db="EMBL/GenBank/DDBJ databases">
        <authorList>
            <person name="Huq M.A."/>
        </authorList>
    </citation>
    <scope>NUCLEOTIDE SEQUENCE</scope>
    <source>
        <strain evidence="2">MAHUQ-46</strain>
    </source>
</reference>
<dbReference type="EMBL" id="JAELUP010000035">
    <property type="protein sequence ID" value="MBJ6361608.1"/>
    <property type="molecule type" value="Genomic_DNA"/>
</dbReference>
<dbReference type="Pfam" id="PF04397">
    <property type="entry name" value="LytTR"/>
    <property type="match status" value="1"/>
</dbReference>
<name>A0A934J4Y3_9BACL</name>
<gene>
    <name evidence="2" type="ORF">JFN88_09910</name>
</gene>
<comment type="caution">
    <text evidence="2">The sequence shown here is derived from an EMBL/GenBank/DDBJ whole genome shotgun (WGS) entry which is preliminary data.</text>
</comment>
<evidence type="ECO:0000259" key="1">
    <source>
        <dbReference type="PROSITE" id="PS50930"/>
    </source>
</evidence>
<dbReference type="GO" id="GO:0000156">
    <property type="term" value="F:phosphorelay response regulator activity"/>
    <property type="evidence" value="ECO:0007669"/>
    <property type="project" value="InterPro"/>
</dbReference>
<dbReference type="PANTHER" id="PTHR37299:SF1">
    <property type="entry name" value="STAGE 0 SPORULATION PROTEIN A HOMOLOG"/>
    <property type="match status" value="1"/>
</dbReference>
<sequence length="120" mass="14103">MKLYVTKDPKNMGELITIDIHDVLYIENSERTVILHTSDGEYYPLLPTLSTFEHHMKQFDFHRLDRTNLVNMNKIKKFDEDRSLVFFQEQETKNGKYGTVSSNSKRVVKRKLKGHNKGGE</sequence>
<dbReference type="PROSITE" id="PS50930">
    <property type="entry name" value="HTH_LYTTR"/>
    <property type="match status" value="1"/>
</dbReference>
<dbReference type="AlphaFoldDB" id="A0A934J4Y3"/>
<keyword evidence="2" id="KW-0238">DNA-binding</keyword>
<evidence type="ECO:0000313" key="3">
    <source>
        <dbReference type="Proteomes" id="UP000640274"/>
    </source>
</evidence>
<dbReference type="InterPro" id="IPR007492">
    <property type="entry name" value="LytTR_DNA-bd_dom"/>
</dbReference>
<feature type="domain" description="HTH LytTR-type" evidence="1">
    <location>
        <begin position="16"/>
        <end position="114"/>
    </location>
</feature>
<evidence type="ECO:0000313" key="2">
    <source>
        <dbReference type="EMBL" id="MBJ6361608.1"/>
    </source>
</evidence>
<dbReference type="SMART" id="SM00850">
    <property type="entry name" value="LytTR"/>
    <property type="match status" value="1"/>
</dbReference>
<dbReference type="InterPro" id="IPR046947">
    <property type="entry name" value="LytR-like"/>
</dbReference>
<proteinExistence type="predicted"/>